<gene>
    <name evidence="2" type="ORF">E7201_10465</name>
</gene>
<accession>A0A927ZTG8</accession>
<dbReference type="GO" id="GO:0003916">
    <property type="term" value="F:DNA topoisomerase activity"/>
    <property type="evidence" value="ECO:0007669"/>
    <property type="project" value="InterPro"/>
</dbReference>
<dbReference type="InterPro" id="IPR013498">
    <property type="entry name" value="Topo_IA_Znf"/>
</dbReference>
<dbReference type="GO" id="GO:0005694">
    <property type="term" value="C:chromosome"/>
    <property type="evidence" value="ECO:0007669"/>
    <property type="project" value="InterPro"/>
</dbReference>
<feature type="non-terminal residue" evidence="2">
    <location>
        <position position="1"/>
    </location>
</feature>
<dbReference type="Proteomes" id="UP000761380">
    <property type="component" value="Unassembled WGS sequence"/>
</dbReference>
<dbReference type="Pfam" id="PF01396">
    <property type="entry name" value="Zn_ribbon_Top1"/>
    <property type="match status" value="1"/>
</dbReference>
<evidence type="ECO:0000259" key="1">
    <source>
        <dbReference type="Pfam" id="PF01396"/>
    </source>
</evidence>
<proteinExistence type="predicted"/>
<dbReference type="Gene3D" id="3.30.65.10">
    <property type="entry name" value="Bacterial Topoisomerase I, domain 1"/>
    <property type="match status" value="1"/>
</dbReference>
<sequence>EKAAKENKAADDKYLCPKCREGHLRLIRGKNGAFWGCTNYPRCTATFDDNKGMPLMDSNS</sequence>
<comment type="caution">
    <text evidence="2">The sequence shown here is derived from an EMBL/GenBank/DDBJ whole genome shotgun (WGS) entry which is preliminary data.</text>
</comment>
<dbReference type="SUPFAM" id="SSF57783">
    <property type="entry name" value="Zinc beta-ribbon"/>
    <property type="match status" value="1"/>
</dbReference>
<name>A0A927ZTG8_SELRU</name>
<organism evidence="2 3">
    <name type="scientific">Selenomonas ruminantium</name>
    <dbReference type="NCBI Taxonomy" id="971"/>
    <lineage>
        <taxon>Bacteria</taxon>
        <taxon>Bacillati</taxon>
        <taxon>Bacillota</taxon>
        <taxon>Negativicutes</taxon>
        <taxon>Selenomonadales</taxon>
        <taxon>Selenomonadaceae</taxon>
        <taxon>Selenomonas</taxon>
    </lineage>
</organism>
<dbReference type="GO" id="GO:0006265">
    <property type="term" value="P:DNA topological change"/>
    <property type="evidence" value="ECO:0007669"/>
    <property type="project" value="InterPro"/>
</dbReference>
<dbReference type="EMBL" id="SVBY01000101">
    <property type="protein sequence ID" value="MBE6093563.1"/>
    <property type="molecule type" value="Genomic_DNA"/>
</dbReference>
<protein>
    <recommendedName>
        <fullName evidence="1">DNA topoisomerase type IA zn finger domain-containing protein</fullName>
    </recommendedName>
</protein>
<feature type="domain" description="DNA topoisomerase type IA zn finger" evidence="1">
    <location>
        <begin position="15"/>
        <end position="49"/>
    </location>
</feature>
<reference evidence="2" key="1">
    <citation type="submission" date="2019-04" db="EMBL/GenBank/DDBJ databases">
        <title>Evolution of Biomass-Degrading Anaerobic Consortia Revealed by Metagenomics.</title>
        <authorList>
            <person name="Peng X."/>
        </authorList>
    </citation>
    <scope>NUCLEOTIDE SEQUENCE</scope>
    <source>
        <strain evidence="2">SIG240</strain>
    </source>
</reference>
<evidence type="ECO:0000313" key="3">
    <source>
        <dbReference type="Proteomes" id="UP000761380"/>
    </source>
</evidence>
<dbReference type="AlphaFoldDB" id="A0A927ZTG8"/>
<dbReference type="GO" id="GO:0003677">
    <property type="term" value="F:DNA binding"/>
    <property type="evidence" value="ECO:0007669"/>
    <property type="project" value="InterPro"/>
</dbReference>
<evidence type="ECO:0000313" key="2">
    <source>
        <dbReference type="EMBL" id="MBE6093563.1"/>
    </source>
</evidence>